<evidence type="ECO:0000313" key="2">
    <source>
        <dbReference type="EnsemblMetazoa" id="XP_050504212.1"/>
    </source>
</evidence>
<organism evidence="2 3">
    <name type="scientific">Diabrotica virgifera virgifera</name>
    <name type="common">western corn rootworm</name>
    <dbReference type="NCBI Taxonomy" id="50390"/>
    <lineage>
        <taxon>Eukaryota</taxon>
        <taxon>Metazoa</taxon>
        <taxon>Ecdysozoa</taxon>
        <taxon>Arthropoda</taxon>
        <taxon>Hexapoda</taxon>
        <taxon>Insecta</taxon>
        <taxon>Pterygota</taxon>
        <taxon>Neoptera</taxon>
        <taxon>Endopterygota</taxon>
        <taxon>Coleoptera</taxon>
        <taxon>Polyphaga</taxon>
        <taxon>Cucujiformia</taxon>
        <taxon>Chrysomeloidea</taxon>
        <taxon>Chrysomelidae</taxon>
        <taxon>Galerucinae</taxon>
        <taxon>Diabroticina</taxon>
        <taxon>Diabroticites</taxon>
        <taxon>Diabrotica</taxon>
    </lineage>
</organism>
<keyword evidence="3" id="KW-1185">Reference proteome</keyword>
<accession>A0ABM5K1Z7</accession>
<dbReference type="EnsemblMetazoa" id="XM_050648255.1">
    <property type="protein sequence ID" value="XP_050504212.1"/>
    <property type="gene ID" value="LOC114337611"/>
</dbReference>
<dbReference type="Proteomes" id="UP001652700">
    <property type="component" value="Unplaced"/>
</dbReference>
<proteinExistence type="predicted"/>
<evidence type="ECO:0000256" key="1">
    <source>
        <dbReference type="SAM" id="MobiDB-lite"/>
    </source>
</evidence>
<dbReference type="GeneID" id="114337611"/>
<dbReference type="RefSeq" id="XP_050504212.1">
    <property type="nucleotide sequence ID" value="XM_050648255.1"/>
</dbReference>
<dbReference type="PANTHER" id="PTHR10773">
    <property type="entry name" value="DNA-DIRECTED RNA POLYMERASES I, II, AND III SUBUNIT RPABC2"/>
    <property type="match status" value="1"/>
</dbReference>
<protein>
    <submittedName>
        <fullName evidence="2">Uncharacterized protein</fullName>
    </submittedName>
</protein>
<name>A0ABM5K1Z7_DIAVI</name>
<feature type="compositionally biased region" description="Polar residues" evidence="1">
    <location>
        <begin position="92"/>
        <end position="105"/>
    </location>
</feature>
<dbReference type="PANTHER" id="PTHR10773:SF19">
    <property type="match status" value="1"/>
</dbReference>
<feature type="region of interest" description="Disordered" evidence="1">
    <location>
        <begin position="55"/>
        <end position="105"/>
    </location>
</feature>
<reference evidence="2" key="1">
    <citation type="submission" date="2025-05" db="UniProtKB">
        <authorList>
            <consortium name="EnsemblMetazoa"/>
        </authorList>
    </citation>
    <scope>IDENTIFICATION</scope>
</reference>
<sequence length="418" mass="48816">MVSVIMAANTKLLCEQNKRNLQEICDTNGSYECDDSDKDPDYSFNEEIGKKKKHRKIWPTPLPNNNTNAVSGEPDKENSVRGRKRKRGCNIDQRQQNKRNSGQSYTCKRGKGNVVLQKSMGEDCLCKRKCFEVVSADERKSIFQKFWEINNFNTQNAYLFGCMQIKIKARSTKPKDSPSRRNHTVEYLITATGNTRYQICKKAFLNIHGLQHNRGRVENIAKNIKQGLLTPKMDGRGRHANHKKKFSNEHILFLKEFIERLPKYESHYSRNDNCNTYFMTMDYTIEKCYEVYKIECLSQNQECVSFLKVSEMRNYFVQPKSTPANPCSIRNAVRMRFSAENFEHIEIADTYNGEFNSYSIQKRGRTGILQEHFIQDLQKKYATRLGIEPSKLEHVLSCLEWIPSVHHEFYRSLFAKSL</sequence>
<evidence type="ECO:0000313" key="3">
    <source>
        <dbReference type="Proteomes" id="UP001652700"/>
    </source>
</evidence>